<dbReference type="SUPFAM" id="SSF56059">
    <property type="entry name" value="Glutathione synthetase ATP-binding domain-like"/>
    <property type="match status" value="1"/>
</dbReference>
<gene>
    <name evidence="4" type="ORF">H4W34_007722</name>
</gene>
<keyword evidence="5" id="KW-1185">Reference proteome</keyword>
<dbReference type="RefSeq" id="WP_192763676.1">
    <property type="nucleotide sequence ID" value="NZ_JADBDZ010000001.1"/>
</dbReference>
<dbReference type="PROSITE" id="PS50975">
    <property type="entry name" value="ATP_GRASP"/>
    <property type="match status" value="1"/>
</dbReference>
<reference evidence="4 5" key="1">
    <citation type="submission" date="2020-10" db="EMBL/GenBank/DDBJ databases">
        <title>Sequencing the genomes of 1000 actinobacteria strains.</title>
        <authorList>
            <person name="Klenk H.-P."/>
        </authorList>
    </citation>
    <scope>NUCLEOTIDE SEQUENCE [LARGE SCALE GENOMIC DNA]</scope>
    <source>
        <strain evidence="4 5">DSM 46744</strain>
    </source>
</reference>
<feature type="region of interest" description="Disordered" evidence="2">
    <location>
        <begin position="1"/>
        <end position="21"/>
    </location>
</feature>
<dbReference type="PANTHER" id="PTHR21621">
    <property type="entry name" value="RIBOSOMAL PROTEIN S6 MODIFICATION PROTEIN"/>
    <property type="match status" value="1"/>
</dbReference>
<evidence type="ECO:0000259" key="3">
    <source>
        <dbReference type="PROSITE" id="PS50975"/>
    </source>
</evidence>
<proteinExistence type="predicted"/>
<evidence type="ECO:0000313" key="4">
    <source>
        <dbReference type="EMBL" id="MBE1537889.1"/>
    </source>
</evidence>
<accession>A0ABR9K4X7</accession>
<dbReference type="Gene3D" id="3.30.470.20">
    <property type="entry name" value="ATP-grasp fold, B domain"/>
    <property type="match status" value="1"/>
</dbReference>
<dbReference type="InterPro" id="IPR011761">
    <property type="entry name" value="ATP-grasp"/>
</dbReference>
<keyword evidence="1" id="KW-0547">Nucleotide-binding</keyword>
<dbReference type="PANTHER" id="PTHR21621:SF0">
    <property type="entry name" value="BETA-CITRYLGLUTAMATE SYNTHASE B-RELATED"/>
    <property type="match status" value="1"/>
</dbReference>
<comment type="caution">
    <text evidence="4">The sequence shown here is derived from an EMBL/GenBank/DDBJ whole genome shotgun (WGS) entry which is preliminary data.</text>
</comment>
<dbReference type="EMBL" id="JADBDZ010000001">
    <property type="protein sequence ID" value="MBE1537889.1"/>
    <property type="molecule type" value="Genomic_DNA"/>
</dbReference>
<dbReference type="Proteomes" id="UP000627838">
    <property type="component" value="Unassembled WGS sequence"/>
</dbReference>
<name>A0ABR9K4X7_9ACTN</name>
<evidence type="ECO:0000256" key="2">
    <source>
        <dbReference type="SAM" id="MobiDB-lite"/>
    </source>
</evidence>
<dbReference type="NCBIfam" id="NF038074">
    <property type="entry name" value="fam_STM4014"/>
    <property type="match status" value="1"/>
</dbReference>
<evidence type="ECO:0000256" key="1">
    <source>
        <dbReference type="PROSITE-ProRule" id="PRU00409"/>
    </source>
</evidence>
<evidence type="ECO:0000313" key="5">
    <source>
        <dbReference type="Proteomes" id="UP000627838"/>
    </source>
</evidence>
<protein>
    <submittedName>
        <fullName evidence="4">Glutathione synthase/RimK-type ligase-like ATP-grasp enzyme</fullName>
    </submittedName>
</protein>
<organism evidence="4 5">
    <name type="scientific">Actinomadura algeriensis</name>
    <dbReference type="NCBI Taxonomy" id="1679523"/>
    <lineage>
        <taxon>Bacteria</taxon>
        <taxon>Bacillati</taxon>
        <taxon>Actinomycetota</taxon>
        <taxon>Actinomycetes</taxon>
        <taxon>Streptosporangiales</taxon>
        <taxon>Thermomonosporaceae</taxon>
        <taxon>Actinomadura</taxon>
    </lineage>
</organism>
<sequence>MTSAGTSAAGTSAAGTTPDGTGAFAVVATPGDRRAVLFADACRSCDLPEPRVVPWTDVLRGGDLAFGPGELVRIDSPGEDAEADALLRGPGDPTRVGGGARWHRTFTAALGRIDAAATAAGAHIVGDVEDIAVMFDKRLSHARMLAAGVPVPPALGSADAPVRDYASLRDAMAGAGERRVFVKPAHGSSASGVVALQTASGGRIRAITSAAMTPDGLRNSLRVRTYLTEAEVASLIDALAPDGLHVERWVPKASIGGRTFDLRVVVVGGEPAHAVVRTSSHPMTNLHLGGARGDLEAVRRALGTDGWAEAMDVCARAAACFPGSTMVGVDLLVLSRMRSFAVCEVNAFGDLLPRLTGFPGGPAEGVDTYTAQVRAVCGERRPCVT</sequence>
<dbReference type="InterPro" id="IPR047778">
    <property type="entry name" value="STM4014-like"/>
</dbReference>
<keyword evidence="1" id="KW-0067">ATP-binding</keyword>
<feature type="domain" description="ATP-grasp" evidence="3">
    <location>
        <begin position="141"/>
        <end position="377"/>
    </location>
</feature>